<evidence type="ECO:0000313" key="2">
    <source>
        <dbReference type="Proteomes" id="UP000499080"/>
    </source>
</evidence>
<evidence type="ECO:0000313" key="1">
    <source>
        <dbReference type="EMBL" id="GBM14130.1"/>
    </source>
</evidence>
<accession>A0A4Y2DBN0</accession>
<keyword evidence="2" id="KW-1185">Reference proteome</keyword>
<organism evidence="1 2">
    <name type="scientific">Araneus ventricosus</name>
    <name type="common">Orbweaver spider</name>
    <name type="synonym">Epeira ventricosa</name>
    <dbReference type="NCBI Taxonomy" id="182803"/>
    <lineage>
        <taxon>Eukaryota</taxon>
        <taxon>Metazoa</taxon>
        <taxon>Ecdysozoa</taxon>
        <taxon>Arthropoda</taxon>
        <taxon>Chelicerata</taxon>
        <taxon>Arachnida</taxon>
        <taxon>Araneae</taxon>
        <taxon>Araneomorphae</taxon>
        <taxon>Entelegynae</taxon>
        <taxon>Araneoidea</taxon>
        <taxon>Araneidae</taxon>
        <taxon>Araneus</taxon>
    </lineage>
</organism>
<dbReference type="EMBL" id="BGPR01000339">
    <property type="protein sequence ID" value="GBM14130.1"/>
    <property type="molecule type" value="Genomic_DNA"/>
</dbReference>
<proteinExistence type="predicted"/>
<gene>
    <name evidence="1" type="ORF">AVEN_60962_1</name>
</gene>
<comment type="caution">
    <text evidence="1">The sequence shown here is derived from an EMBL/GenBank/DDBJ whole genome shotgun (WGS) entry which is preliminary data.</text>
</comment>
<protein>
    <submittedName>
        <fullName evidence="1">Uncharacterized protein</fullName>
    </submittedName>
</protein>
<reference evidence="1 2" key="1">
    <citation type="journal article" date="2019" name="Sci. Rep.">
        <title>Orb-weaving spider Araneus ventricosus genome elucidates the spidroin gene catalogue.</title>
        <authorList>
            <person name="Kono N."/>
            <person name="Nakamura H."/>
            <person name="Ohtoshi R."/>
            <person name="Moran D.A.P."/>
            <person name="Shinohara A."/>
            <person name="Yoshida Y."/>
            <person name="Fujiwara M."/>
            <person name="Mori M."/>
            <person name="Tomita M."/>
            <person name="Arakawa K."/>
        </authorList>
    </citation>
    <scope>NUCLEOTIDE SEQUENCE [LARGE SCALE GENOMIC DNA]</scope>
</reference>
<name>A0A4Y2DBN0_ARAVE</name>
<dbReference type="AlphaFoldDB" id="A0A4Y2DBN0"/>
<dbReference type="Proteomes" id="UP000499080">
    <property type="component" value="Unassembled WGS sequence"/>
</dbReference>
<sequence>MFFTLAFPVLMQSSIKIYITELWNIPILTLKEILRNSVKFLQTLEEPEKLERLPGDECSAVESGNFTQLLPLNYRITGAQKSSLRCHILRKQHRDVVS</sequence>